<keyword evidence="3" id="KW-1185">Reference proteome</keyword>
<evidence type="ECO:0008006" key="4">
    <source>
        <dbReference type="Google" id="ProtNLM"/>
    </source>
</evidence>
<evidence type="ECO:0000256" key="1">
    <source>
        <dbReference type="SAM" id="Phobius"/>
    </source>
</evidence>
<evidence type="ECO:0000313" key="2">
    <source>
        <dbReference type="EMBL" id="GHH20519.1"/>
    </source>
</evidence>
<protein>
    <recommendedName>
        <fullName evidence="4">ATPase</fullName>
    </recommendedName>
</protein>
<evidence type="ECO:0000313" key="3">
    <source>
        <dbReference type="Proteomes" id="UP000652430"/>
    </source>
</evidence>
<reference evidence="3" key="1">
    <citation type="journal article" date="2019" name="Int. J. Syst. Evol. Microbiol.">
        <title>The Global Catalogue of Microorganisms (GCM) 10K type strain sequencing project: providing services to taxonomists for standard genome sequencing and annotation.</title>
        <authorList>
            <consortium name="The Broad Institute Genomics Platform"/>
            <consortium name="The Broad Institute Genome Sequencing Center for Infectious Disease"/>
            <person name="Wu L."/>
            <person name="Ma J."/>
        </authorList>
    </citation>
    <scope>NUCLEOTIDE SEQUENCE [LARGE SCALE GENOMIC DNA]</scope>
    <source>
        <strain evidence="3">CGMCC 1.8957</strain>
    </source>
</reference>
<organism evidence="2 3">
    <name type="scientific">Sphingomonas glacialis</name>
    <dbReference type="NCBI Taxonomy" id="658225"/>
    <lineage>
        <taxon>Bacteria</taxon>
        <taxon>Pseudomonadati</taxon>
        <taxon>Pseudomonadota</taxon>
        <taxon>Alphaproteobacteria</taxon>
        <taxon>Sphingomonadales</taxon>
        <taxon>Sphingomonadaceae</taxon>
        <taxon>Sphingomonas</taxon>
    </lineage>
</organism>
<accession>A0ABQ3LMC3</accession>
<comment type="caution">
    <text evidence="2">The sequence shown here is derived from an EMBL/GenBank/DDBJ whole genome shotgun (WGS) entry which is preliminary data.</text>
</comment>
<name>A0ABQ3LMC3_9SPHN</name>
<proteinExistence type="predicted"/>
<dbReference type="EMBL" id="BNAQ01000004">
    <property type="protein sequence ID" value="GHH20519.1"/>
    <property type="molecule type" value="Genomic_DNA"/>
</dbReference>
<feature type="transmembrane region" description="Helical" evidence="1">
    <location>
        <begin position="68"/>
        <end position="90"/>
    </location>
</feature>
<feature type="transmembrane region" description="Helical" evidence="1">
    <location>
        <begin position="96"/>
        <end position="119"/>
    </location>
</feature>
<gene>
    <name evidence="2" type="ORF">GCM10008023_28500</name>
</gene>
<sequence length="777" mass="81801">MNGGSRIIDLRPNGAALSAEARDGVAAAEPLPLTRPYEEPIELTHVIDDVIEDTIEDESGRRPFPWPALLGTAASVGWVGGMVALSWTSLPTLTPPALASFVASLCVPPALIGIVFQLAMRSSRAEAKRFGMTARAMRAEAASLERTVAVLGRSIDTHRANLAEQTTALLALGDGAAARLASVGSGLAAQVAHADAHAATLATAADQAHTRLEVLLALLPRAHGETDALAHLLKTTGVTASEHAAALDAQLTALAERGREADAVANGAAQKLAAHITRMEATSETAGARLEQVTGDMSHAVDALLGRTADAVDEARKGIAAQGDAMLAMLGTNQAALDRAAHDSAEGLAARIIDIEHLIEQVVARLGEQRELSHGIVRDIDQGIAHVSTQFDQLNTQGVVRAQALAASISALGGSADAMTEALRSGDTMATNAIATTERLLLALDAAAREIDETLPDALTRLDARTAESRRIVALAKPELLALVTAAESTHDAIEAIAHVIATQRDTVEKLAGTLLDTLSDGKLRADALGQMVDDTIDRTHRFAEEAAPRLVEALLRVRDSASAAADRARDTLANVIPAAAAALEEQSTAAIERATASALDRKIASIGDAANVAADAAERVAERLTHQMAAIAASTAIVETRLVEARQERDKADQDTLTRRVSLLIESLNSASIDIAKAFSTDVSDSAWSAYLKGDRGVFTRRAVRLIDAGEAREIARLHDEDPAFRDQVNRYIHDFEAMLRAILSQRDGSPLGVTLLSSDMGKLYVALAQAIERLR</sequence>
<dbReference type="RefSeq" id="WP_189676785.1">
    <property type="nucleotide sequence ID" value="NZ_BNAQ01000004.1"/>
</dbReference>
<keyword evidence="1" id="KW-1133">Transmembrane helix</keyword>
<keyword evidence="1" id="KW-0812">Transmembrane</keyword>
<dbReference type="Proteomes" id="UP000652430">
    <property type="component" value="Unassembled WGS sequence"/>
</dbReference>
<keyword evidence="1" id="KW-0472">Membrane</keyword>